<feature type="compositionally biased region" description="Polar residues" evidence="1">
    <location>
        <begin position="145"/>
        <end position="156"/>
    </location>
</feature>
<accession>A0A854QHD8</accession>
<dbReference type="AlphaFoldDB" id="A0A854QHD8"/>
<feature type="chain" id="PRO_5032874573" evidence="2">
    <location>
        <begin position="21"/>
        <end position="765"/>
    </location>
</feature>
<feature type="compositionally biased region" description="Low complexity" evidence="1">
    <location>
        <begin position="199"/>
        <end position="216"/>
    </location>
</feature>
<evidence type="ECO:0000256" key="1">
    <source>
        <dbReference type="SAM" id="MobiDB-lite"/>
    </source>
</evidence>
<feature type="compositionally biased region" description="Basic residues" evidence="1">
    <location>
        <begin position="399"/>
        <end position="418"/>
    </location>
</feature>
<feature type="compositionally biased region" description="Polar residues" evidence="1">
    <location>
        <begin position="448"/>
        <end position="464"/>
    </location>
</feature>
<comment type="caution">
    <text evidence="3">The sequence shown here is derived from an EMBL/GenBank/DDBJ whole genome shotgun (WGS) entry which is preliminary data.</text>
</comment>
<gene>
    <name evidence="3" type="ORF">C361_01864</name>
</gene>
<reference evidence="3 4" key="1">
    <citation type="submission" date="2017-06" db="EMBL/GenBank/DDBJ databases">
        <title>Global population genomics of the pathogenic fungus Cryptococcus neoformans var. grubii.</title>
        <authorList>
            <person name="Cuomo C."/>
            <person name="Litvintseva A."/>
            <person name="Chen Y."/>
            <person name="Young S."/>
            <person name="Zeng Q."/>
            <person name="Chapman S."/>
            <person name="Gujja S."/>
            <person name="Saif S."/>
            <person name="Birren B."/>
        </authorList>
    </citation>
    <scope>NUCLEOTIDE SEQUENCE [LARGE SCALE GENOMIC DNA]</scope>
    <source>
        <strain evidence="3 4">Tu259-1</strain>
    </source>
</reference>
<feature type="signal peptide" evidence="2">
    <location>
        <begin position="1"/>
        <end position="20"/>
    </location>
</feature>
<proteinExistence type="predicted"/>
<feature type="region of interest" description="Disordered" evidence="1">
    <location>
        <begin position="383"/>
        <end position="418"/>
    </location>
</feature>
<keyword evidence="2" id="KW-0732">Signal</keyword>
<name>A0A854QHD8_CRYNE</name>
<sequence length="765" mass="83187">MYCRILSRFLLVIPSPLLESAYPSPNIISPNPKEPSRQARIQTNTLQARYDNERAMLAAESLRPVHQHAATSHANVGPGSSFSSIDSIAPGWDGQIMPALKKRLETESAYLTHRLSAAQSDNHPTSSGLGDPAEKGATFSEHSRGSQFPDDNTQMNVPPEMASRTCLPSRPKPQSLSRSRTRSGPMVGPNEVRKRHLNPPSVSLTSPTSLSGTSGLQFSPIVSKSPPSGDGSPVTPPPSRIPIRTHSKSQAGSDPDSFMASDRPRSMLGLSSSSTIPTAIGRTSRSPQPQGEVSNTHSKKLVDGPSPKKPRGQSAGELEQGDFREDSPTFNAARITEGFIKNELPPFIMSPDEALRIAERGHNLESDDDAQQQDWQHLELDPYAVSGSSQEMELAERRREKRKRATTMKTSGRHRHVAARSVNKDWEPDFGLPVFGNSSLNAAKPRAQTGSTPPATATSYPISQTSRSVSMKAFSFTPRTPHSYNTLPNSSSRLGVAAHLIPPASTYTPPKGANWDEVVLPAVAKKLGIGEARSADKIDIEPDAEDLAVEWDKNGIPIKWVRKKMEDRTPLNKQTDFQTKSPNNKLIGLPFNPTLEPSPNSPFCQSNYDAQHPDTIALGPQREAPDLHIFPPPLSKTISQTSINRKPSFLRKASMQGMTKPSSQRSTQGQRYDDEEIQTFMGNDSAPGQSQCGVPSVQAPTAGSTHRLTDSMYEKHMNKHSGMTSLQANMSRVGNVQSGKAVVGSRRNKKAKEDSHNKGCGCAIM</sequence>
<organism evidence="3 4">
    <name type="scientific">Cryptococcus neoformans Tu259-1</name>
    <dbReference type="NCBI Taxonomy" id="1230072"/>
    <lineage>
        <taxon>Eukaryota</taxon>
        <taxon>Fungi</taxon>
        <taxon>Dikarya</taxon>
        <taxon>Basidiomycota</taxon>
        <taxon>Agaricomycotina</taxon>
        <taxon>Tremellomycetes</taxon>
        <taxon>Tremellales</taxon>
        <taxon>Cryptococcaceae</taxon>
        <taxon>Cryptococcus</taxon>
        <taxon>Cryptococcus neoformans species complex</taxon>
    </lineage>
</organism>
<dbReference type="EMBL" id="AMKT01000027">
    <property type="protein sequence ID" value="OXG25904.1"/>
    <property type="molecule type" value="Genomic_DNA"/>
</dbReference>
<evidence type="ECO:0000313" key="3">
    <source>
        <dbReference type="EMBL" id="OXG25904.1"/>
    </source>
</evidence>
<evidence type="ECO:0000256" key="2">
    <source>
        <dbReference type="SAM" id="SignalP"/>
    </source>
</evidence>
<protein>
    <submittedName>
        <fullName evidence="3">Uncharacterized protein</fullName>
    </submittedName>
</protein>
<feature type="compositionally biased region" description="Polar residues" evidence="1">
    <location>
        <begin position="117"/>
        <end position="128"/>
    </location>
</feature>
<dbReference type="OrthoDB" id="276685at2759"/>
<feature type="region of interest" description="Disordered" evidence="1">
    <location>
        <begin position="443"/>
        <end position="464"/>
    </location>
</feature>
<dbReference type="Proteomes" id="UP000199727">
    <property type="component" value="Unassembled WGS sequence"/>
</dbReference>
<feature type="region of interest" description="Disordered" evidence="1">
    <location>
        <begin position="738"/>
        <end position="760"/>
    </location>
</feature>
<feature type="region of interest" description="Disordered" evidence="1">
    <location>
        <begin position="116"/>
        <end position="328"/>
    </location>
</feature>
<evidence type="ECO:0000313" key="4">
    <source>
        <dbReference type="Proteomes" id="UP000199727"/>
    </source>
</evidence>
<feature type="compositionally biased region" description="Polar residues" evidence="1">
    <location>
        <begin position="269"/>
        <end position="296"/>
    </location>
</feature>